<proteinExistence type="predicted"/>
<gene>
    <name evidence="1" type="ORF">ACFY1D_14485</name>
</gene>
<protein>
    <submittedName>
        <fullName evidence="1">Uncharacterized protein</fullName>
    </submittedName>
</protein>
<dbReference type="EMBL" id="JBIAWJ010000006">
    <property type="protein sequence ID" value="MFF4522623.1"/>
    <property type="molecule type" value="Genomic_DNA"/>
</dbReference>
<comment type="caution">
    <text evidence="1">The sequence shown here is derived from an EMBL/GenBank/DDBJ whole genome shotgun (WGS) entry which is preliminary data.</text>
</comment>
<organism evidence="1 2">
    <name type="scientific">Streptomyces bluensis</name>
    <dbReference type="NCBI Taxonomy" id="33897"/>
    <lineage>
        <taxon>Bacteria</taxon>
        <taxon>Bacillati</taxon>
        <taxon>Actinomycetota</taxon>
        <taxon>Actinomycetes</taxon>
        <taxon>Kitasatosporales</taxon>
        <taxon>Streptomycetaceae</taxon>
        <taxon>Streptomyces</taxon>
    </lineage>
</organism>
<reference evidence="1 2" key="1">
    <citation type="submission" date="2024-10" db="EMBL/GenBank/DDBJ databases">
        <title>The Natural Products Discovery Center: Release of the First 8490 Sequenced Strains for Exploring Actinobacteria Biosynthetic Diversity.</title>
        <authorList>
            <person name="Kalkreuter E."/>
            <person name="Kautsar S.A."/>
            <person name="Yang D."/>
            <person name="Bader C.D."/>
            <person name="Teijaro C.N."/>
            <person name="Fluegel L."/>
            <person name="Davis C.M."/>
            <person name="Simpson J.R."/>
            <person name="Lauterbach L."/>
            <person name="Steele A.D."/>
            <person name="Gui C."/>
            <person name="Meng S."/>
            <person name="Li G."/>
            <person name="Viehrig K."/>
            <person name="Ye F."/>
            <person name="Su P."/>
            <person name="Kiefer A.F."/>
            <person name="Nichols A."/>
            <person name="Cepeda A.J."/>
            <person name="Yan W."/>
            <person name="Fan B."/>
            <person name="Jiang Y."/>
            <person name="Adhikari A."/>
            <person name="Zheng C.-J."/>
            <person name="Schuster L."/>
            <person name="Cowan T.M."/>
            <person name="Smanski M.J."/>
            <person name="Chevrette M.G."/>
            <person name="De Carvalho L.P.S."/>
            <person name="Shen B."/>
        </authorList>
    </citation>
    <scope>NUCLEOTIDE SEQUENCE [LARGE SCALE GENOMIC DNA]</scope>
    <source>
        <strain evidence="1 2">NPDC001390</strain>
    </source>
</reference>
<sequence length="54" mass="6027">MPNVHVSEKATPTTTPLTQRITACRDQLTRSAAQAGELHDTASIFGWASLWRRF</sequence>
<evidence type="ECO:0000313" key="1">
    <source>
        <dbReference type="EMBL" id="MFF4522623.1"/>
    </source>
</evidence>
<evidence type="ECO:0000313" key="2">
    <source>
        <dbReference type="Proteomes" id="UP001602058"/>
    </source>
</evidence>
<accession>A0ABW6UGS5</accession>
<dbReference type="Proteomes" id="UP001602058">
    <property type="component" value="Unassembled WGS sequence"/>
</dbReference>
<name>A0ABW6UGS5_9ACTN</name>
<dbReference type="RefSeq" id="WP_351077857.1">
    <property type="nucleotide sequence ID" value="NZ_JBEOZG010000003.1"/>
</dbReference>
<keyword evidence="2" id="KW-1185">Reference proteome</keyword>